<evidence type="ECO:0000313" key="1">
    <source>
        <dbReference type="EMBL" id="OAB74466.1"/>
    </source>
</evidence>
<dbReference type="OrthoDB" id="2678813at2"/>
<name>A0A167DJU6_9BACL</name>
<keyword evidence="2" id="KW-1185">Reference proteome</keyword>
<reference evidence="1 2" key="1">
    <citation type="submission" date="2016-02" db="EMBL/GenBank/DDBJ databases">
        <title>Paenibacillus sp. LPB0068, isolated from Crassostrea gigas.</title>
        <authorList>
            <person name="Shin S.-K."/>
            <person name="Yi H."/>
        </authorList>
    </citation>
    <scope>NUCLEOTIDE SEQUENCE [LARGE SCALE GENOMIC DNA]</scope>
    <source>
        <strain evidence="1 2">LPB0068</strain>
    </source>
</reference>
<dbReference type="RefSeq" id="WP_068657803.1">
    <property type="nucleotide sequence ID" value="NZ_CP017770.1"/>
</dbReference>
<accession>A0A167DJU6</accession>
<protein>
    <submittedName>
        <fullName evidence="1">Uncharacterized protein</fullName>
    </submittedName>
</protein>
<evidence type="ECO:0000313" key="2">
    <source>
        <dbReference type="Proteomes" id="UP000077134"/>
    </source>
</evidence>
<dbReference type="EMBL" id="LSFN01000014">
    <property type="protein sequence ID" value="OAB74466.1"/>
    <property type="molecule type" value="Genomic_DNA"/>
</dbReference>
<dbReference type="KEGG" id="pcx:LPB68_03570"/>
<dbReference type="Proteomes" id="UP000077134">
    <property type="component" value="Unassembled WGS sequence"/>
</dbReference>
<organism evidence="1 2">
    <name type="scientific">Paenibacillus crassostreae</name>
    <dbReference type="NCBI Taxonomy" id="1763538"/>
    <lineage>
        <taxon>Bacteria</taxon>
        <taxon>Bacillati</taxon>
        <taxon>Bacillota</taxon>
        <taxon>Bacilli</taxon>
        <taxon>Bacillales</taxon>
        <taxon>Paenibacillaceae</taxon>
        <taxon>Paenibacillus</taxon>
    </lineage>
</organism>
<gene>
    <name evidence="1" type="ORF">PNBC_10390</name>
</gene>
<dbReference type="STRING" id="1763538.LPB68_03570"/>
<proteinExistence type="predicted"/>
<dbReference type="AlphaFoldDB" id="A0A167DJU6"/>
<comment type="caution">
    <text evidence="1">The sequence shown here is derived from an EMBL/GenBank/DDBJ whole genome shotgun (WGS) entry which is preliminary data.</text>
</comment>
<sequence>MNRWVGLCCSLFLCIGVLIVLPKLFTFQPSLAQLKGNIMVFNPHSSMVLTNDNLVDTLSSLPLTVLISRVEWSKSILSLDLKVVSSDDTVEDIYENLAEVISFSFENTTNVDRLMLRLVVENKWLNTRHLLLAADVSRPQWSTEMTQALKGNGENPLPEHLLHTFHMTETKLWRNQFYRH</sequence>